<protein>
    <submittedName>
        <fullName evidence="2">Uncharacterized protein</fullName>
    </submittedName>
</protein>
<feature type="compositionally biased region" description="Basic and acidic residues" evidence="1">
    <location>
        <begin position="114"/>
        <end position="124"/>
    </location>
</feature>
<evidence type="ECO:0000313" key="2">
    <source>
        <dbReference type="EMBL" id="OAQ33964.1"/>
    </source>
</evidence>
<dbReference type="Proteomes" id="UP000078512">
    <property type="component" value="Unassembled WGS sequence"/>
</dbReference>
<keyword evidence="3" id="KW-1185">Reference proteome</keyword>
<evidence type="ECO:0000313" key="3">
    <source>
        <dbReference type="Proteomes" id="UP000078512"/>
    </source>
</evidence>
<feature type="region of interest" description="Disordered" evidence="1">
    <location>
        <begin position="26"/>
        <end position="147"/>
    </location>
</feature>
<dbReference type="EMBL" id="KV442019">
    <property type="protein sequence ID" value="OAQ33964.1"/>
    <property type="molecule type" value="Genomic_DNA"/>
</dbReference>
<proteinExistence type="predicted"/>
<dbReference type="OrthoDB" id="2414611at2759"/>
<evidence type="ECO:0000256" key="1">
    <source>
        <dbReference type="SAM" id="MobiDB-lite"/>
    </source>
</evidence>
<organism evidence="2 3">
    <name type="scientific">Linnemannia elongata AG-77</name>
    <dbReference type="NCBI Taxonomy" id="1314771"/>
    <lineage>
        <taxon>Eukaryota</taxon>
        <taxon>Fungi</taxon>
        <taxon>Fungi incertae sedis</taxon>
        <taxon>Mucoromycota</taxon>
        <taxon>Mortierellomycotina</taxon>
        <taxon>Mortierellomycetes</taxon>
        <taxon>Mortierellales</taxon>
        <taxon>Mortierellaceae</taxon>
        <taxon>Linnemannia</taxon>
    </lineage>
</organism>
<name>A0A197KC36_9FUNG</name>
<accession>A0A197KC36</accession>
<feature type="compositionally biased region" description="Basic and acidic residues" evidence="1">
    <location>
        <begin position="132"/>
        <end position="147"/>
    </location>
</feature>
<reference evidence="2 3" key="1">
    <citation type="submission" date="2016-05" db="EMBL/GenBank/DDBJ databases">
        <title>Genome sequencing reveals origins of a unique bacterial endosymbiosis in the earliest lineages of terrestrial Fungi.</title>
        <authorList>
            <consortium name="DOE Joint Genome Institute"/>
            <person name="Uehling J."/>
            <person name="Gryganskyi A."/>
            <person name="Hameed K."/>
            <person name="Tschaplinski T."/>
            <person name="Misztal P."/>
            <person name="Wu S."/>
            <person name="Desiro A."/>
            <person name="Vande Pol N."/>
            <person name="Du Z.-Y."/>
            <person name="Zienkiewicz A."/>
            <person name="Zienkiewicz K."/>
            <person name="Morin E."/>
            <person name="Tisserant E."/>
            <person name="Splivallo R."/>
            <person name="Hainaut M."/>
            <person name="Henrissat B."/>
            <person name="Ohm R."/>
            <person name="Kuo A."/>
            <person name="Yan J."/>
            <person name="Lipzen A."/>
            <person name="Nolan M."/>
            <person name="Labutti K."/>
            <person name="Barry K."/>
            <person name="Goldstein A."/>
            <person name="Labbe J."/>
            <person name="Schadt C."/>
            <person name="Tuskan G."/>
            <person name="Grigoriev I."/>
            <person name="Martin F."/>
            <person name="Vilgalys R."/>
            <person name="Bonito G."/>
        </authorList>
    </citation>
    <scope>NUCLEOTIDE SEQUENCE [LARGE SCALE GENOMIC DNA]</scope>
    <source>
        <strain evidence="2 3">AG-77</strain>
    </source>
</reference>
<dbReference type="AlphaFoldDB" id="A0A197KC36"/>
<feature type="compositionally biased region" description="Polar residues" evidence="1">
    <location>
        <begin position="26"/>
        <end position="57"/>
    </location>
</feature>
<sequence length="159" mass="17884">MYVFCPTQIKRTTCILSFPISSSFSHTFSPTLSNTQNKKQTKMDNNTRSAYNPSPQENKPDRVHSHSTAHSTHAFCETFDQATRDIQQKSNSPGPDTKESMAASTHHRGQHSGATKEENEESLKEANSAVQLDRDVQQSRRGTDDAKQVKTLTFLHQVF</sequence>
<gene>
    <name evidence="2" type="ORF">K457DRAFT_188200</name>
</gene>